<feature type="signal peptide" evidence="1">
    <location>
        <begin position="1"/>
        <end position="23"/>
    </location>
</feature>
<dbReference type="AlphaFoldDB" id="A0A0C1TX55"/>
<evidence type="ECO:0000313" key="3">
    <source>
        <dbReference type="Proteomes" id="UP000031433"/>
    </source>
</evidence>
<reference evidence="2 3" key="1">
    <citation type="submission" date="2015-01" db="EMBL/GenBank/DDBJ databases">
        <title>Genome sequence of the anaerobic bacterium Geobacter soli GSS01, a dissimilatory Fe(III) reducer from soil.</title>
        <authorList>
            <person name="Yang G."/>
            <person name="Zhou S."/>
        </authorList>
    </citation>
    <scope>NUCLEOTIDE SEQUENCE [LARGE SCALE GENOMIC DNA]</scope>
    <source>
        <strain evidence="2 3">GSS01</strain>
    </source>
</reference>
<sequence length="105" mass="11370">MKRTFTYGIVAALGIMVGGVAYAATCTSCGDDAKCKNPQAVQQFKENTAPLRKSLNEKEIALRAEYGMNSIDSNRTTDLENQIGELKEKIRSAGEQMGFAPCCLS</sequence>
<feature type="chain" id="PRO_5002139041" description="Cytochrome C" evidence="1">
    <location>
        <begin position="24"/>
        <end position="105"/>
    </location>
</feature>
<comment type="caution">
    <text evidence="2">The sequence shown here is derived from an EMBL/GenBank/DDBJ whole genome shotgun (WGS) entry which is preliminary data.</text>
</comment>
<dbReference type="Gene3D" id="1.20.120.1490">
    <property type="match status" value="1"/>
</dbReference>
<dbReference type="Proteomes" id="UP000031433">
    <property type="component" value="Unassembled WGS sequence"/>
</dbReference>
<evidence type="ECO:0008006" key="4">
    <source>
        <dbReference type="Google" id="ProtNLM"/>
    </source>
</evidence>
<organism evidence="2 3">
    <name type="scientific">Geobacter soli</name>
    <dbReference type="NCBI Taxonomy" id="1510391"/>
    <lineage>
        <taxon>Bacteria</taxon>
        <taxon>Pseudomonadati</taxon>
        <taxon>Thermodesulfobacteriota</taxon>
        <taxon>Desulfuromonadia</taxon>
        <taxon>Geobacterales</taxon>
        <taxon>Geobacteraceae</taxon>
        <taxon>Geobacter</taxon>
    </lineage>
</organism>
<evidence type="ECO:0000256" key="1">
    <source>
        <dbReference type="SAM" id="SignalP"/>
    </source>
</evidence>
<gene>
    <name evidence="2" type="ORF">SE37_15615</name>
</gene>
<keyword evidence="1" id="KW-0732">Signal</keyword>
<proteinExistence type="predicted"/>
<evidence type="ECO:0000313" key="2">
    <source>
        <dbReference type="EMBL" id="KIE43948.1"/>
    </source>
</evidence>
<protein>
    <recommendedName>
        <fullName evidence="4">Cytochrome C</fullName>
    </recommendedName>
</protein>
<accession>A0A0C1TX55</accession>
<keyword evidence="3" id="KW-1185">Reference proteome</keyword>
<name>A0A0C1TX55_9BACT</name>
<dbReference type="RefSeq" id="WP_039647819.1">
    <property type="nucleotide sequence ID" value="NZ_JXBL01000001.1"/>
</dbReference>
<dbReference type="EMBL" id="JXBL01000001">
    <property type="protein sequence ID" value="KIE43948.1"/>
    <property type="molecule type" value="Genomic_DNA"/>
</dbReference>